<evidence type="ECO:0000256" key="2">
    <source>
        <dbReference type="ARBA" id="ARBA00022448"/>
    </source>
</evidence>
<comment type="subcellular location">
    <subcellularLocation>
        <location evidence="1">Cell outer membrane</location>
        <topology evidence="1">Multi-pass membrane protein</topology>
    </subcellularLocation>
</comment>
<dbReference type="PROSITE" id="PS52016">
    <property type="entry name" value="TONB_DEPENDENT_REC_3"/>
    <property type="match status" value="1"/>
</dbReference>
<dbReference type="AlphaFoldDB" id="A0A5J4PIR2"/>
<evidence type="ECO:0000256" key="1">
    <source>
        <dbReference type="ARBA" id="ARBA00004571"/>
    </source>
</evidence>
<dbReference type="SUPFAM" id="SSF56935">
    <property type="entry name" value="Porins"/>
    <property type="match status" value="1"/>
</dbReference>
<name>A0A5J4PIR2_9ZZZZ</name>
<reference evidence="8" key="1">
    <citation type="submission" date="2019-03" db="EMBL/GenBank/DDBJ databases">
        <title>Single cell metagenomics reveals metabolic interactions within the superorganism composed of flagellate Streblomastix strix and complex community of Bacteroidetes bacteria on its surface.</title>
        <authorList>
            <person name="Treitli S.C."/>
            <person name="Kolisko M."/>
            <person name="Husnik F."/>
            <person name="Keeling P."/>
            <person name="Hampl V."/>
        </authorList>
    </citation>
    <scope>NUCLEOTIDE SEQUENCE</scope>
    <source>
        <strain evidence="8">STM</strain>
    </source>
</reference>
<evidence type="ECO:0000256" key="6">
    <source>
        <dbReference type="ARBA" id="ARBA00023237"/>
    </source>
</evidence>
<keyword evidence="5" id="KW-0472">Membrane</keyword>
<dbReference type="GO" id="GO:0009279">
    <property type="term" value="C:cell outer membrane"/>
    <property type="evidence" value="ECO:0007669"/>
    <property type="project" value="UniProtKB-SubCell"/>
</dbReference>
<proteinExistence type="predicted"/>
<dbReference type="InterPro" id="IPR000531">
    <property type="entry name" value="Beta-barrel_TonB"/>
</dbReference>
<comment type="caution">
    <text evidence="8">The sequence shown here is derived from an EMBL/GenBank/DDBJ whole genome shotgun (WGS) entry which is preliminary data.</text>
</comment>
<evidence type="ECO:0000259" key="7">
    <source>
        <dbReference type="Pfam" id="PF00593"/>
    </source>
</evidence>
<dbReference type="EMBL" id="SNRY01008557">
    <property type="protein sequence ID" value="KAA6308313.1"/>
    <property type="molecule type" value="Genomic_DNA"/>
</dbReference>
<gene>
    <name evidence="8" type="ORF">EZS27_040006</name>
</gene>
<dbReference type="InterPro" id="IPR036942">
    <property type="entry name" value="Beta-barrel_TonB_sf"/>
</dbReference>
<protein>
    <recommendedName>
        <fullName evidence="7">TonB-dependent receptor-like beta-barrel domain-containing protein</fullName>
    </recommendedName>
</protein>
<keyword evidence="4" id="KW-0798">TonB box</keyword>
<evidence type="ECO:0000256" key="3">
    <source>
        <dbReference type="ARBA" id="ARBA00022692"/>
    </source>
</evidence>
<evidence type="ECO:0000313" key="8">
    <source>
        <dbReference type="EMBL" id="KAA6308313.1"/>
    </source>
</evidence>
<keyword evidence="6" id="KW-0998">Cell outer membrane</keyword>
<dbReference type="Gene3D" id="2.40.170.20">
    <property type="entry name" value="TonB-dependent receptor, beta-barrel domain"/>
    <property type="match status" value="1"/>
</dbReference>
<keyword evidence="2" id="KW-0813">Transport</keyword>
<keyword evidence="3" id="KW-0812">Transmembrane</keyword>
<organism evidence="8">
    <name type="scientific">termite gut metagenome</name>
    <dbReference type="NCBI Taxonomy" id="433724"/>
    <lineage>
        <taxon>unclassified sequences</taxon>
        <taxon>metagenomes</taxon>
        <taxon>organismal metagenomes</taxon>
    </lineage>
</organism>
<feature type="domain" description="TonB-dependent receptor-like beta-barrel" evidence="7">
    <location>
        <begin position="7"/>
        <end position="55"/>
    </location>
</feature>
<evidence type="ECO:0000256" key="5">
    <source>
        <dbReference type="ARBA" id="ARBA00023136"/>
    </source>
</evidence>
<accession>A0A5J4PIR2</accession>
<evidence type="ECO:0000256" key="4">
    <source>
        <dbReference type="ARBA" id="ARBA00023077"/>
    </source>
</evidence>
<dbReference type="Pfam" id="PF00593">
    <property type="entry name" value="TonB_dep_Rec_b-barrel"/>
    <property type="match status" value="1"/>
</dbReference>
<dbReference type="InterPro" id="IPR039426">
    <property type="entry name" value="TonB-dep_rcpt-like"/>
</dbReference>
<sequence length="62" mass="7133">MDFSILNQKLNVTIDWFLKDTKNLLNKKRIPDYNGGNTFWVNPGQVRNTGLELLVNAVPVCR</sequence>